<reference evidence="2 3" key="1">
    <citation type="submission" date="2014-11" db="EMBL/GenBank/DDBJ databases">
        <title>Complete genome sequence and analysis of Lactobacillus hokkaidonensis LOOC260T.</title>
        <authorList>
            <person name="Tanizawa Y."/>
            <person name="Tohno M."/>
            <person name="Kaminuma E."/>
            <person name="Nakamura Y."/>
            <person name="Arita M."/>
        </authorList>
    </citation>
    <scope>NUCLEOTIDE SEQUENCE [LARGE SCALE GENOMIC DNA]</scope>
    <source>
        <strain evidence="2 3">LOOC260</strain>
    </source>
</reference>
<feature type="transmembrane region" description="Helical" evidence="1">
    <location>
        <begin position="47"/>
        <end position="65"/>
    </location>
</feature>
<dbReference type="STRING" id="1291742.LOOC260_110010"/>
<evidence type="ECO:0000313" key="3">
    <source>
        <dbReference type="Proteomes" id="UP000031620"/>
    </source>
</evidence>
<keyword evidence="1" id="KW-1133">Transmembrane helix</keyword>
<gene>
    <name evidence="2" type="ORF">LOOC260_110010</name>
</gene>
<evidence type="ECO:0000256" key="1">
    <source>
        <dbReference type="SAM" id="Phobius"/>
    </source>
</evidence>
<dbReference type="Proteomes" id="UP000031620">
    <property type="component" value="Chromosome"/>
</dbReference>
<dbReference type="InterPro" id="IPR006485">
    <property type="entry name" value="Phage-like_holin"/>
</dbReference>
<evidence type="ECO:0000313" key="2">
    <source>
        <dbReference type="EMBL" id="BAP85540.1"/>
    </source>
</evidence>
<dbReference type="NCBIfam" id="TIGR01598">
    <property type="entry name" value="holin_phiLC3"/>
    <property type="match status" value="1"/>
</dbReference>
<dbReference type="KEGG" id="lho:LOOC260_110010"/>
<proteinExistence type="predicted"/>
<dbReference type="EMBL" id="AP014680">
    <property type="protein sequence ID" value="BAP85540.1"/>
    <property type="molecule type" value="Genomic_DNA"/>
</dbReference>
<organism evidence="2 3">
    <name type="scientific">Paucilactobacillus hokkaidonensis JCM 18461</name>
    <dbReference type="NCBI Taxonomy" id="1291742"/>
    <lineage>
        <taxon>Bacteria</taxon>
        <taxon>Bacillati</taxon>
        <taxon>Bacillota</taxon>
        <taxon>Bacilli</taxon>
        <taxon>Lactobacillales</taxon>
        <taxon>Lactobacillaceae</taxon>
        <taxon>Paucilactobacillus</taxon>
    </lineage>
</organism>
<keyword evidence="1" id="KW-0472">Membrane</keyword>
<sequence>MKSINWKIRIRSKKFWLALVPAILLLAQTVATPFGYNWDITGLGVQLTAVVNAVFGLLALFGIVVDPTTSGASDSELVLKKGSNK</sequence>
<dbReference type="Pfam" id="PF04531">
    <property type="entry name" value="Phage_holin_1"/>
    <property type="match status" value="1"/>
</dbReference>
<keyword evidence="1" id="KW-0812">Transmembrane</keyword>
<protein>
    <submittedName>
        <fullName evidence="2">Holin</fullName>
    </submittedName>
</protein>
<dbReference type="HOGENOM" id="CLU_170163_1_0_9"/>
<name>A0A0A1GU83_9LACO</name>
<accession>A0A0A1GU83</accession>
<dbReference type="AlphaFoldDB" id="A0A0A1GU83"/>